<geneLocation type="plasmid" evidence="3 4">
    <name>pMM35_02</name>
</geneLocation>
<dbReference type="Proteomes" id="UP000681343">
    <property type="component" value="Plasmid pMM35_02"/>
</dbReference>
<feature type="domain" description="Actin-like protein N-terminal" evidence="1">
    <location>
        <begin position="50"/>
        <end position="139"/>
    </location>
</feature>
<keyword evidence="4" id="KW-1185">Reference proteome</keyword>
<dbReference type="Pfam" id="PF21522">
    <property type="entry name" value="MreB-like_C"/>
    <property type="match status" value="1"/>
</dbReference>
<dbReference type="CDD" id="cd10227">
    <property type="entry name" value="ASKHA_NBD_ParM-like"/>
    <property type="match status" value="1"/>
</dbReference>
<name>A0A810PV79_9FIRM</name>
<dbReference type="InterPro" id="IPR043129">
    <property type="entry name" value="ATPase_NBD"/>
</dbReference>
<dbReference type="KEGG" id="vfa:MM35RIKEN_23600"/>
<feature type="domain" description="Actin homologue MreB-like C-terminal" evidence="2">
    <location>
        <begin position="160"/>
        <end position="275"/>
    </location>
</feature>
<evidence type="ECO:0008006" key="5">
    <source>
        <dbReference type="Google" id="ProtNLM"/>
    </source>
</evidence>
<proteinExistence type="predicted"/>
<dbReference type="InterPro" id="IPR040607">
    <property type="entry name" value="ALP_N"/>
</dbReference>
<accession>A0A810PV79</accession>
<evidence type="ECO:0000313" key="4">
    <source>
        <dbReference type="Proteomes" id="UP000681343"/>
    </source>
</evidence>
<organism evidence="3 4">
    <name type="scientific">Vescimonas fastidiosa</name>
    <dbReference type="NCBI Taxonomy" id="2714353"/>
    <lineage>
        <taxon>Bacteria</taxon>
        <taxon>Bacillati</taxon>
        <taxon>Bacillota</taxon>
        <taxon>Clostridia</taxon>
        <taxon>Eubacteriales</taxon>
        <taxon>Oscillospiraceae</taxon>
        <taxon>Vescimonas</taxon>
    </lineage>
</organism>
<reference evidence="3" key="1">
    <citation type="submission" date="2020-09" db="EMBL/GenBank/DDBJ databases">
        <title>New species isolated from human feces.</title>
        <authorList>
            <person name="Kitahara M."/>
            <person name="Shigeno Y."/>
            <person name="Shime M."/>
            <person name="Matsumoto Y."/>
            <person name="Nakamura S."/>
            <person name="Motooka D."/>
            <person name="Fukuoka S."/>
            <person name="Nishikawa H."/>
            <person name="Benno Y."/>
        </authorList>
    </citation>
    <scope>NUCLEOTIDE SEQUENCE</scope>
    <source>
        <strain evidence="3">MM35</strain>
        <plasmid evidence="3">pMM35_02</plasmid>
    </source>
</reference>
<dbReference type="AlphaFoldDB" id="A0A810PV79"/>
<dbReference type="Pfam" id="PF17989">
    <property type="entry name" value="ALP_N"/>
    <property type="match status" value="1"/>
</dbReference>
<evidence type="ECO:0000259" key="2">
    <source>
        <dbReference type="Pfam" id="PF21522"/>
    </source>
</evidence>
<sequence>MLVCVDHGNKQIKTASRVFTSGLVESDTRPPFGDNILFYRGKYYTLSDQRIPYTRDKTEDDRFFILTLFAIAYEINAAGQYAPDRLMNIQLAVGLPPAHYGTQYKRFAQYFLNRGVIGFEFNGRKYSICITEAVCFPQALAATAPVFKRLQLGTVAKATVIDIGGFTADYLSLRYGAADWASCDSLENGVITLYNRLLSKIRADHDLLLEETDIDSILTGCSTEYGSEIQTLVERGAESFVADLFRTLRERKIELRTGKVIFVGGGSLLLRKQIEKSGKVGTAIFVEEIGANASGYGLLYAATKTSR</sequence>
<evidence type="ECO:0000313" key="3">
    <source>
        <dbReference type="EMBL" id="BCK80168.1"/>
    </source>
</evidence>
<gene>
    <name evidence="3" type="ORF">MM35RIKEN_23600</name>
</gene>
<dbReference type="RefSeq" id="WP_212822166.1">
    <property type="nucleotide sequence ID" value="NZ_AP023417.1"/>
</dbReference>
<dbReference type="InterPro" id="IPR049067">
    <property type="entry name" value="MreB-like_C"/>
</dbReference>
<keyword evidence="3" id="KW-0614">Plasmid</keyword>
<dbReference type="SUPFAM" id="SSF53067">
    <property type="entry name" value="Actin-like ATPase domain"/>
    <property type="match status" value="2"/>
</dbReference>
<protein>
    <recommendedName>
        <fullName evidence="5">Actin-like protein N-terminal domain-containing protein</fullName>
    </recommendedName>
</protein>
<dbReference type="EMBL" id="AP023417">
    <property type="protein sequence ID" value="BCK80168.1"/>
    <property type="molecule type" value="Genomic_DNA"/>
</dbReference>
<dbReference type="Gene3D" id="3.30.420.40">
    <property type="match status" value="2"/>
</dbReference>
<evidence type="ECO:0000259" key="1">
    <source>
        <dbReference type="Pfam" id="PF17989"/>
    </source>
</evidence>